<evidence type="ECO:0000313" key="3">
    <source>
        <dbReference type="Proteomes" id="UP000645257"/>
    </source>
</evidence>
<organism evidence="2 3">
    <name type="scientific">Paludibacterium paludis</name>
    <dbReference type="NCBI Taxonomy" id="1225769"/>
    <lineage>
        <taxon>Bacteria</taxon>
        <taxon>Pseudomonadati</taxon>
        <taxon>Pseudomonadota</taxon>
        <taxon>Betaproteobacteria</taxon>
        <taxon>Neisseriales</taxon>
        <taxon>Chromobacteriaceae</taxon>
        <taxon>Paludibacterium</taxon>
    </lineage>
</organism>
<accession>A0A918P523</accession>
<feature type="domain" description="Ferric siderophore reductase C-terminal" evidence="1">
    <location>
        <begin position="211"/>
        <end position="231"/>
    </location>
</feature>
<comment type="caution">
    <text evidence="2">The sequence shown here is derived from an EMBL/GenBank/DDBJ whole genome shotgun (WGS) entry which is preliminary data.</text>
</comment>
<gene>
    <name evidence="2" type="primary">alcD</name>
    <name evidence="2" type="ORF">GCM10011289_24590</name>
</gene>
<reference evidence="2" key="1">
    <citation type="journal article" date="2014" name="Int. J. Syst. Evol. Microbiol.">
        <title>Complete genome sequence of Corynebacterium casei LMG S-19264T (=DSM 44701T), isolated from a smear-ripened cheese.</title>
        <authorList>
            <consortium name="US DOE Joint Genome Institute (JGI-PGF)"/>
            <person name="Walter F."/>
            <person name="Albersmeier A."/>
            <person name="Kalinowski J."/>
            <person name="Ruckert C."/>
        </authorList>
    </citation>
    <scope>NUCLEOTIDE SEQUENCE</scope>
    <source>
        <strain evidence="2">KCTC 32182</strain>
    </source>
</reference>
<name>A0A918P523_9NEIS</name>
<dbReference type="InterPro" id="IPR023998">
    <property type="entry name" value="FCR-like"/>
</dbReference>
<evidence type="ECO:0000313" key="2">
    <source>
        <dbReference type="EMBL" id="GGY20154.1"/>
    </source>
</evidence>
<dbReference type="InterPro" id="IPR024726">
    <property type="entry name" value="FhuF_C"/>
</dbReference>
<reference evidence="2" key="2">
    <citation type="submission" date="2020-09" db="EMBL/GenBank/DDBJ databases">
        <authorList>
            <person name="Sun Q."/>
            <person name="Kim S."/>
        </authorList>
    </citation>
    <scope>NUCLEOTIDE SEQUENCE</scope>
    <source>
        <strain evidence="2">KCTC 32182</strain>
    </source>
</reference>
<dbReference type="RefSeq" id="WP_189534728.1">
    <property type="nucleotide sequence ID" value="NZ_BMYX01000014.1"/>
</dbReference>
<dbReference type="EMBL" id="BMYX01000014">
    <property type="protein sequence ID" value="GGY20154.1"/>
    <property type="molecule type" value="Genomic_DNA"/>
</dbReference>
<protein>
    <submittedName>
        <fullName evidence="2">Siderophore ferric iron reductase</fullName>
    </submittedName>
</protein>
<dbReference type="GO" id="GO:0051537">
    <property type="term" value="F:2 iron, 2 sulfur cluster binding"/>
    <property type="evidence" value="ECO:0007669"/>
    <property type="project" value="InterPro"/>
</dbReference>
<evidence type="ECO:0000259" key="1">
    <source>
        <dbReference type="Pfam" id="PF11575"/>
    </source>
</evidence>
<dbReference type="AlphaFoldDB" id="A0A918P523"/>
<sequence length="251" mass="27904">MDNTLPLLLHRVKNCLPGLDGRVGAPDPDAIVVGADNRRQLQALRDHWQQAHPEAGPHYWSSRCWSLLVWQPVYLSVLSVHLGHLAPRLATLGQRATQGFISGFSLPEHQPHAGSETQLIQAACAEIRLVCERLFADLNAVQKVHAKLAGRLKADCVMAALLHTQQCHPGLDDEALERLGRRWLAALELPDASGLMRVPLSGGRQRLALHRKVCCQHFRRCDGELCSTCPKLSLEQRLTRLRQEFADAVSD</sequence>
<keyword evidence="3" id="KW-1185">Reference proteome</keyword>
<dbReference type="NCBIfam" id="TIGR03950">
    <property type="entry name" value="sidero_Fe_reduc"/>
    <property type="match status" value="1"/>
</dbReference>
<dbReference type="Proteomes" id="UP000645257">
    <property type="component" value="Unassembled WGS sequence"/>
</dbReference>
<proteinExistence type="predicted"/>
<dbReference type="Pfam" id="PF11575">
    <property type="entry name" value="FhuF_C"/>
    <property type="match status" value="1"/>
</dbReference>